<evidence type="ECO:0000256" key="4">
    <source>
        <dbReference type="ARBA" id="ARBA00023235"/>
    </source>
</evidence>
<feature type="domain" description="PPIase FKBP-type" evidence="7">
    <location>
        <begin position="214"/>
        <end position="297"/>
    </location>
</feature>
<reference evidence="8 9" key="1">
    <citation type="submission" date="2019-10" db="EMBL/GenBank/DDBJ databases">
        <title>Draft Genome Sequence of Cytophagaceae sp. SJW1-29.</title>
        <authorList>
            <person name="Choi A."/>
        </authorList>
    </citation>
    <scope>NUCLEOTIDE SEQUENCE [LARGE SCALE GENOMIC DNA]</scope>
    <source>
        <strain evidence="8 9">SJW1-29</strain>
    </source>
</reference>
<sequence>MNAANRYGWLVAIGVLLGASLTACKEASDPIGDEKRIQNDEEIKAYLSTNDISAQRTPEGLYYKVVSKGTSTQKPVIGDEVRVTYIARRLDGVLVDSSEISLNKPVRAVYGISKIPFLSDQAMSLLFEKPLLTEGDSAILFLPSYLSYGATGTLLFPAYTPVRLEMKVVSIRTEAEQIDDFVKDHSILITETTENGLRFGKTLSRPDSAEIKDGSVLQVKYTGRLMDYTVFDSGTLSVTVGSTSLVTGFTQGLLKMRAGEKANLLFPSTLGYGTQGSSPSIGPFAPLYFEVEIVSKTK</sequence>
<gene>
    <name evidence="8" type="ORF">GBK04_14440</name>
</gene>
<organism evidence="8 9">
    <name type="scientific">Salmonirosea aquatica</name>
    <dbReference type="NCBI Taxonomy" id="2654236"/>
    <lineage>
        <taxon>Bacteria</taxon>
        <taxon>Pseudomonadati</taxon>
        <taxon>Bacteroidota</taxon>
        <taxon>Cytophagia</taxon>
        <taxon>Cytophagales</taxon>
        <taxon>Spirosomataceae</taxon>
        <taxon>Salmonirosea</taxon>
    </lineage>
</organism>
<evidence type="ECO:0000313" key="9">
    <source>
        <dbReference type="Proteomes" id="UP000479293"/>
    </source>
</evidence>
<dbReference type="AlphaFoldDB" id="A0A7C9BB11"/>
<proteinExistence type="inferred from homology"/>
<comment type="catalytic activity">
    <reaction evidence="1 5 6">
        <text>[protein]-peptidylproline (omega=180) = [protein]-peptidylproline (omega=0)</text>
        <dbReference type="Rhea" id="RHEA:16237"/>
        <dbReference type="Rhea" id="RHEA-COMP:10747"/>
        <dbReference type="Rhea" id="RHEA-COMP:10748"/>
        <dbReference type="ChEBI" id="CHEBI:83833"/>
        <dbReference type="ChEBI" id="CHEBI:83834"/>
        <dbReference type="EC" id="5.2.1.8"/>
    </reaction>
</comment>
<evidence type="ECO:0000256" key="6">
    <source>
        <dbReference type="RuleBase" id="RU003915"/>
    </source>
</evidence>
<dbReference type="PROSITE" id="PS50059">
    <property type="entry name" value="FKBP_PPIASE"/>
    <property type="match status" value="2"/>
</dbReference>
<dbReference type="InterPro" id="IPR001179">
    <property type="entry name" value="PPIase_FKBP_dom"/>
</dbReference>
<evidence type="ECO:0000256" key="2">
    <source>
        <dbReference type="ARBA" id="ARBA00006577"/>
    </source>
</evidence>
<accession>A0A7C9BB11</accession>
<keyword evidence="3 5" id="KW-0697">Rotamase</keyword>
<evidence type="ECO:0000256" key="5">
    <source>
        <dbReference type="PROSITE-ProRule" id="PRU00277"/>
    </source>
</evidence>
<dbReference type="Proteomes" id="UP000479293">
    <property type="component" value="Unassembled WGS sequence"/>
</dbReference>
<dbReference type="RefSeq" id="WP_152760819.1">
    <property type="nucleotide sequence ID" value="NZ_WHLY01000002.1"/>
</dbReference>
<keyword evidence="9" id="KW-1185">Reference proteome</keyword>
<dbReference type="EMBL" id="WHLY01000002">
    <property type="protein sequence ID" value="MPR34522.1"/>
    <property type="molecule type" value="Genomic_DNA"/>
</dbReference>
<dbReference type="GO" id="GO:0003755">
    <property type="term" value="F:peptidyl-prolyl cis-trans isomerase activity"/>
    <property type="evidence" value="ECO:0007669"/>
    <property type="project" value="UniProtKB-UniRule"/>
</dbReference>
<dbReference type="Pfam" id="PF00254">
    <property type="entry name" value="FKBP_C"/>
    <property type="match status" value="1"/>
</dbReference>
<dbReference type="PROSITE" id="PS51257">
    <property type="entry name" value="PROKAR_LIPOPROTEIN"/>
    <property type="match status" value="1"/>
</dbReference>
<comment type="similarity">
    <text evidence="2 6">Belongs to the FKBP-type PPIase family.</text>
</comment>
<dbReference type="PANTHER" id="PTHR43811">
    <property type="entry name" value="FKBP-TYPE PEPTIDYL-PROLYL CIS-TRANS ISOMERASE FKPA"/>
    <property type="match status" value="1"/>
</dbReference>
<evidence type="ECO:0000259" key="7">
    <source>
        <dbReference type="PROSITE" id="PS50059"/>
    </source>
</evidence>
<dbReference type="Gene3D" id="3.10.50.40">
    <property type="match status" value="2"/>
</dbReference>
<evidence type="ECO:0000256" key="1">
    <source>
        <dbReference type="ARBA" id="ARBA00000971"/>
    </source>
</evidence>
<feature type="domain" description="PPIase FKBP-type" evidence="7">
    <location>
        <begin position="78"/>
        <end position="172"/>
    </location>
</feature>
<evidence type="ECO:0000313" key="8">
    <source>
        <dbReference type="EMBL" id="MPR34522.1"/>
    </source>
</evidence>
<dbReference type="PANTHER" id="PTHR43811:SF19">
    <property type="entry name" value="39 KDA FK506-BINDING NUCLEAR PROTEIN"/>
    <property type="match status" value="1"/>
</dbReference>
<name>A0A7C9BB11_9BACT</name>
<comment type="caution">
    <text evidence="8">The sequence shown here is derived from an EMBL/GenBank/DDBJ whole genome shotgun (WGS) entry which is preliminary data.</text>
</comment>
<dbReference type="InterPro" id="IPR046357">
    <property type="entry name" value="PPIase_dom_sf"/>
</dbReference>
<dbReference type="SUPFAM" id="SSF54534">
    <property type="entry name" value="FKBP-like"/>
    <property type="match status" value="2"/>
</dbReference>
<keyword evidence="4 5" id="KW-0413">Isomerase</keyword>
<protein>
    <recommendedName>
        <fullName evidence="6">Peptidyl-prolyl cis-trans isomerase</fullName>
        <ecNumber evidence="6">5.2.1.8</ecNumber>
    </recommendedName>
</protein>
<dbReference type="EC" id="5.2.1.8" evidence="6"/>
<evidence type="ECO:0000256" key="3">
    <source>
        <dbReference type="ARBA" id="ARBA00023110"/>
    </source>
</evidence>